<sequence length="404" mass="44170">METQSPTVAIVGAGLTGLLTAHGLKKAGFKVVLFDREAGLDARTRDWPLSVHWALPTLKALLSDSALAKFPQALCTPHVEYTPEIETMLCINGQSGEVMFRSQMPGMRRVTRQRLRRIMATEFAPAIHWNKQLEKIEFNGGGDGPVRLIFADGTTVEADYVLGADGASSKVRELLFAGGDEEVAQAKPSGFMCATGYVTHHDAAKVEPVIKLHPIAAVTVGATSNCGVAVMYADDPDDMAKWTIAWIKIWRRGKLPEPPAHKGPEALAFIKATSQDVIDPFRSQIEWTRDSDPCYIDEMRTWEPVMWETHGRVTLAGDAAHPQLVTRGQGFQHAVLDAEQYVKALVSVRDGGVDRQEALKTYTADVVERGAKAVRQSLTEAELTMDLESVGKTLMAKQGHARSA</sequence>
<dbReference type="Proteomes" id="UP001321760">
    <property type="component" value="Unassembled WGS sequence"/>
</dbReference>
<evidence type="ECO:0000256" key="5">
    <source>
        <dbReference type="ARBA" id="ARBA00023033"/>
    </source>
</evidence>
<protein>
    <recommendedName>
        <fullName evidence="6">FAD-binding domain-containing protein</fullName>
    </recommendedName>
</protein>
<evidence type="ECO:0000259" key="6">
    <source>
        <dbReference type="Pfam" id="PF01494"/>
    </source>
</evidence>
<gene>
    <name evidence="7" type="ORF">QBC34DRAFT_455868</name>
</gene>
<keyword evidence="8" id="KW-1185">Reference proteome</keyword>
<keyword evidence="4" id="KW-0560">Oxidoreductase</keyword>
<feature type="domain" description="FAD-binding" evidence="6">
    <location>
        <begin position="7"/>
        <end position="377"/>
    </location>
</feature>
<keyword evidence="2" id="KW-0285">Flavoprotein</keyword>
<reference evidence="7" key="1">
    <citation type="journal article" date="2023" name="Mol. Phylogenet. Evol.">
        <title>Genome-scale phylogeny and comparative genomics of the fungal order Sordariales.</title>
        <authorList>
            <person name="Hensen N."/>
            <person name="Bonometti L."/>
            <person name="Westerberg I."/>
            <person name="Brannstrom I.O."/>
            <person name="Guillou S."/>
            <person name="Cros-Aarteil S."/>
            <person name="Calhoun S."/>
            <person name="Haridas S."/>
            <person name="Kuo A."/>
            <person name="Mondo S."/>
            <person name="Pangilinan J."/>
            <person name="Riley R."/>
            <person name="LaButti K."/>
            <person name="Andreopoulos B."/>
            <person name="Lipzen A."/>
            <person name="Chen C."/>
            <person name="Yan M."/>
            <person name="Daum C."/>
            <person name="Ng V."/>
            <person name="Clum A."/>
            <person name="Steindorff A."/>
            <person name="Ohm R.A."/>
            <person name="Martin F."/>
            <person name="Silar P."/>
            <person name="Natvig D.O."/>
            <person name="Lalanne C."/>
            <person name="Gautier V."/>
            <person name="Ament-Velasquez S.L."/>
            <person name="Kruys A."/>
            <person name="Hutchinson M.I."/>
            <person name="Powell A.J."/>
            <person name="Barry K."/>
            <person name="Miller A.N."/>
            <person name="Grigoriev I.V."/>
            <person name="Debuchy R."/>
            <person name="Gladieux P."/>
            <person name="Hiltunen Thoren M."/>
            <person name="Johannesson H."/>
        </authorList>
    </citation>
    <scope>NUCLEOTIDE SEQUENCE</scope>
    <source>
        <strain evidence="7">PSN243</strain>
    </source>
</reference>
<comment type="cofactor">
    <cofactor evidence="1">
        <name>FAD</name>
        <dbReference type="ChEBI" id="CHEBI:57692"/>
    </cofactor>
</comment>
<dbReference type="PANTHER" id="PTHR47178:SF3">
    <property type="entry name" value="FAD-BINDING DOMAIN-CONTAINING PROTEIN"/>
    <property type="match status" value="1"/>
</dbReference>
<dbReference type="PANTHER" id="PTHR47178">
    <property type="entry name" value="MONOOXYGENASE, FAD-BINDING"/>
    <property type="match status" value="1"/>
</dbReference>
<dbReference type="Pfam" id="PF01494">
    <property type="entry name" value="FAD_binding_3"/>
    <property type="match status" value="1"/>
</dbReference>
<keyword evidence="3" id="KW-0274">FAD</keyword>
<dbReference type="EMBL" id="MU866022">
    <property type="protein sequence ID" value="KAK4442282.1"/>
    <property type="molecule type" value="Genomic_DNA"/>
</dbReference>
<dbReference type="InterPro" id="IPR002938">
    <property type="entry name" value="FAD-bd"/>
</dbReference>
<reference evidence="7" key="2">
    <citation type="submission" date="2023-05" db="EMBL/GenBank/DDBJ databases">
        <authorList>
            <consortium name="Lawrence Berkeley National Laboratory"/>
            <person name="Steindorff A."/>
            <person name="Hensen N."/>
            <person name="Bonometti L."/>
            <person name="Westerberg I."/>
            <person name="Brannstrom I.O."/>
            <person name="Guillou S."/>
            <person name="Cros-Aarteil S."/>
            <person name="Calhoun S."/>
            <person name="Haridas S."/>
            <person name="Kuo A."/>
            <person name="Mondo S."/>
            <person name="Pangilinan J."/>
            <person name="Riley R."/>
            <person name="Labutti K."/>
            <person name="Andreopoulos B."/>
            <person name="Lipzen A."/>
            <person name="Chen C."/>
            <person name="Yanf M."/>
            <person name="Daum C."/>
            <person name="Ng V."/>
            <person name="Clum A."/>
            <person name="Ohm R."/>
            <person name="Martin F."/>
            <person name="Silar P."/>
            <person name="Natvig D."/>
            <person name="Lalanne C."/>
            <person name="Gautier V."/>
            <person name="Ament-Velasquez S.L."/>
            <person name="Kruys A."/>
            <person name="Hutchinson M.I."/>
            <person name="Powell A.J."/>
            <person name="Barry K."/>
            <person name="Miller A.N."/>
            <person name="Grigoriev I.V."/>
            <person name="Debuchy R."/>
            <person name="Gladieux P."/>
            <person name="Thoren M.H."/>
            <person name="Johannesson H."/>
        </authorList>
    </citation>
    <scope>NUCLEOTIDE SEQUENCE</scope>
    <source>
        <strain evidence="7">PSN243</strain>
    </source>
</reference>
<dbReference type="GO" id="GO:0004497">
    <property type="term" value="F:monooxygenase activity"/>
    <property type="evidence" value="ECO:0007669"/>
    <property type="project" value="UniProtKB-KW"/>
</dbReference>
<keyword evidence="5" id="KW-0503">Monooxygenase</keyword>
<dbReference type="GO" id="GO:0071949">
    <property type="term" value="F:FAD binding"/>
    <property type="evidence" value="ECO:0007669"/>
    <property type="project" value="InterPro"/>
</dbReference>
<proteinExistence type="predicted"/>
<accession>A0AAV9G4C9</accession>
<dbReference type="InterPro" id="IPR036188">
    <property type="entry name" value="FAD/NAD-bd_sf"/>
</dbReference>
<evidence type="ECO:0000256" key="4">
    <source>
        <dbReference type="ARBA" id="ARBA00023002"/>
    </source>
</evidence>
<comment type="caution">
    <text evidence="7">The sequence shown here is derived from an EMBL/GenBank/DDBJ whole genome shotgun (WGS) entry which is preliminary data.</text>
</comment>
<organism evidence="7 8">
    <name type="scientific">Podospora aff. communis PSN243</name>
    <dbReference type="NCBI Taxonomy" id="3040156"/>
    <lineage>
        <taxon>Eukaryota</taxon>
        <taxon>Fungi</taxon>
        <taxon>Dikarya</taxon>
        <taxon>Ascomycota</taxon>
        <taxon>Pezizomycotina</taxon>
        <taxon>Sordariomycetes</taxon>
        <taxon>Sordariomycetidae</taxon>
        <taxon>Sordariales</taxon>
        <taxon>Podosporaceae</taxon>
        <taxon>Podospora</taxon>
    </lineage>
</organism>
<dbReference type="AlphaFoldDB" id="A0AAV9G4C9"/>
<evidence type="ECO:0000256" key="3">
    <source>
        <dbReference type="ARBA" id="ARBA00022827"/>
    </source>
</evidence>
<evidence type="ECO:0000256" key="2">
    <source>
        <dbReference type="ARBA" id="ARBA00022630"/>
    </source>
</evidence>
<dbReference type="Gene3D" id="3.50.50.60">
    <property type="entry name" value="FAD/NAD(P)-binding domain"/>
    <property type="match status" value="1"/>
</dbReference>
<dbReference type="SUPFAM" id="SSF51905">
    <property type="entry name" value="FAD/NAD(P)-binding domain"/>
    <property type="match status" value="1"/>
</dbReference>
<evidence type="ECO:0000313" key="7">
    <source>
        <dbReference type="EMBL" id="KAK4442282.1"/>
    </source>
</evidence>
<name>A0AAV9G4C9_9PEZI</name>
<evidence type="ECO:0000313" key="8">
    <source>
        <dbReference type="Proteomes" id="UP001321760"/>
    </source>
</evidence>
<dbReference type="PRINTS" id="PR00420">
    <property type="entry name" value="RNGMNOXGNASE"/>
</dbReference>
<evidence type="ECO:0000256" key="1">
    <source>
        <dbReference type="ARBA" id="ARBA00001974"/>
    </source>
</evidence>